<dbReference type="Gene3D" id="1.20.90.10">
    <property type="entry name" value="Phospholipase A2 domain"/>
    <property type="match status" value="1"/>
</dbReference>
<dbReference type="GeneID" id="100900375"/>
<dbReference type="GO" id="GO:0006644">
    <property type="term" value="P:phospholipid metabolic process"/>
    <property type="evidence" value="ECO:0007669"/>
    <property type="project" value="InterPro"/>
</dbReference>
<evidence type="ECO:0000256" key="6">
    <source>
        <dbReference type="ARBA" id="ARBA00022801"/>
    </source>
</evidence>
<keyword evidence="7" id="KW-0106">Calcium</keyword>
<evidence type="ECO:0000256" key="8">
    <source>
        <dbReference type="ARBA" id="ARBA00022963"/>
    </source>
</evidence>
<dbReference type="AlphaFoldDB" id="A0AAJ6QMF4"/>
<dbReference type="KEGG" id="goe:100900375"/>
<evidence type="ECO:0000256" key="9">
    <source>
        <dbReference type="ARBA" id="ARBA00023098"/>
    </source>
</evidence>
<dbReference type="PROSITE" id="PS00118">
    <property type="entry name" value="PA2_HIS"/>
    <property type="match status" value="1"/>
</dbReference>
<name>A0AAJ6QMF4_9ACAR</name>
<comment type="cofactor">
    <cofactor evidence="2">
        <name>Ca(2+)</name>
        <dbReference type="ChEBI" id="CHEBI:29108"/>
    </cofactor>
</comment>
<keyword evidence="11" id="KW-0732">Signal</keyword>
<keyword evidence="13" id="KW-1185">Reference proteome</keyword>
<dbReference type="InterPro" id="IPR033113">
    <property type="entry name" value="PLA2_histidine"/>
</dbReference>
<protein>
    <submittedName>
        <fullName evidence="14">Uncharacterized protein LOC100900375</fullName>
    </submittedName>
</protein>
<evidence type="ECO:0000256" key="5">
    <source>
        <dbReference type="ARBA" id="ARBA00022525"/>
    </source>
</evidence>
<dbReference type="GO" id="GO:0050482">
    <property type="term" value="P:arachidonate secretion"/>
    <property type="evidence" value="ECO:0007669"/>
    <property type="project" value="InterPro"/>
</dbReference>
<organism evidence="13 14">
    <name type="scientific">Galendromus occidentalis</name>
    <name type="common">western predatory mite</name>
    <dbReference type="NCBI Taxonomy" id="34638"/>
    <lineage>
        <taxon>Eukaryota</taxon>
        <taxon>Metazoa</taxon>
        <taxon>Ecdysozoa</taxon>
        <taxon>Arthropoda</taxon>
        <taxon>Chelicerata</taxon>
        <taxon>Arachnida</taxon>
        <taxon>Acari</taxon>
        <taxon>Parasitiformes</taxon>
        <taxon>Mesostigmata</taxon>
        <taxon>Gamasina</taxon>
        <taxon>Phytoseioidea</taxon>
        <taxon>Phytoseiidae</taxon>
        <taxon>Typhlodrominae</taxon>
        <taxon>Galendromus</taxon>
    </lineage>
</organism>
<dbReference type="RefSeq" id="XP_003737645.1">
    <property type="nucleotide sequence ID" value="XM_003737597.1"/>
</dbReference>
<dbReference type="GO" id="GO:0005576">
    <property type="term" value="C:extracellular region"/>
    <property type="evidence" value="ECO:0007669"/>
    <property type="project" value="UniProtKB-SubCell"/>
</dbReference>
<accession>A0AAJ6QMF4</accession>
<evidence type="ECO:0000256" key="3">
    <source>
        <dbReference type="ARBA" id="ARBA00004613"/>
    </source>
</evidence>
<comment type="catalytic activity">
    <reaction evidence="1">
        <text>a 1,2-diacyl-sn-glycero-3-phosphocholine + H2O = a 1-acyl-sn-glycero-3-phosphocholine + a fatty acid + H(+)</text>
        <dbReference type="Rhea" id="RHEA:15801"/>
        <dbReference type="ChEBI" id="CHEBI:15377"/>
        <dbReference type="ChEBI" id="CHEBI:15378"/>
        <dbReference type="ChEBI" id="CHEBI:28868"/>
        <dbReference type="ChEBI" id="CHEBI:57643"/>
        <dbReference type="ChEBI" id="CHEBI:58168"/>
        <dbReference type="EC" id="3.1.1.4"/>
    </reaction>
</comment>
<evidence type="ECO:0000256" key="4">
    <source>
        <dbReference type="ARBA" id="ARBA00009659"/>
    </source>
</evidence>
<proteinExistence type="inferred from homology"/>
<dbReference type="GO" id="GO:0016042">
    <property type="term" value="P:lipid catabolic process"/>
    <property type="evidence" value="ECO:0007669"/>
    <property type="project" value="UniProtKB-KW"/>
</dbReference>
<keyword evidence="5" id="KW-0964">Secreted</keyword>
<evidence type="ECO:0000313" key="13">
    <source>
        <dbReference type="Proteomes" id="UP000694867"/>
    </source>
</evidence>
<gene>
    <name evidence="14" type="primary">LOC100900375</name>
</gene>
<feature type="chain" id="PRO_5042496170" evidence="11">
    <location>
        <begin position="19"/>
        <end position="231"/>
    </location>
</feature>
<dbReference type="Pfam" id="PF05826">
    <property type="entry name" value="Phospholip_A2_2"/>
    <property type="match status" value="1"/>
</dbReference>
<evidence type="ECO:0000259" key="12">
    <source>
        <dbReference type="Pfam" id="PF05826"/>
    </source>
</evidence>
<reference evidence="14" key="1">
    <citation type="submission" date="2025-08" db="UniProtKB">
        <authorList>
            <consortium name="RefSeq"/>
        </authorList>
    </citation>
    <scope>IDENTIFICATION</scope>
</reference>
<keyword evidence="10" id="KW-0865">Zymogen</keyword>
<evidence type="ECO:0000313" key="14">
    <source>
        <dbReference type="RefSeq" id="XP_003737645.1"/>
    </source>
</evidence>
<sequence>MTSRIPALILLFLPQVCGWSWSRDAHGSRIWFTNSGNVSVDGDPSRLQLFTKGVIVAEVTRNETDEIIACRFTEVRDAEERKWLYGKLGRIPKAVTFDEMTQIIEKCGDSVVSTSYYLPRFTNPVFPGTMWCGPGDAATDYGSLGYFPGPDACCRNHDLCPIRSLPGEAITPRGPNRFTLSDCRCDHALRACLTKNSADGNSYTASLLKRLVEMSLSYCLAEDGNVVQLGY</sequence>
<comment type="subcellular location">
    <subcellularLocation>
        <location evidence="3">Secreted</location>
    </subcellularLocation>
</comment>
<keyword evidence="9" id="KW-0443">Lipid metabolism</keyword>
<dbReference type="InterPro" id="IPR036444">
    <property type="entry name" value="PLipase_A2_dom_sf"/>
</dbReference>
<dbReference type="GO" id="GO:0004623">
    <property type="term" value="F:phospholipase A2 activity"/>
    <property type="evidence" value="ECO:0007669"/>
    <property type="project" value="UniProtKB-EC"/>
</dbReference>
<feature type="domain" description="Phospholipase A2-like central" evidence="12">
    <location>
        <begin position="126"/>
        <end position="198"/>
    </location>
</feature>
<dbReference type="Proteomes" id="UP000694867">
    <property type="component" value="Unplaced"/>
</dbReference>
<feature type="signal peptide" evidence="11">
    <location>
        <begin position="1"/>
        <end position="18"/>
    </location>
</feature>
<evidence type="ECO:0000256" key="1">
    <source>
        <dbReference type="ARBA" id="ARBA00001604"/>
    </source>
</evidence>
<dbReference type="SUPFAM" id="SSF48619">
    <property type="entry name" value="Phospholipase A2, PLA2"/>
    <property type="match status" value="1"/>
</dbReference>
<evidence type="ECO:0000256" key="2">
    <source>
        <dbReference type="ARBA" id="ARBA00001913"/>
    </source>
</evidence>
<dbReference type="InterPro" id="IPR016090">
    <property type="entry name" value="PLA2-like_dom"/>
</dbReference>
<keyword evidence="8" id="KW-0442">Lipid degradation</keyword>
<comment type="similarity">
    <text evidence="4">Belongs to the phospholipase A2 family. Group III subfamily.</text>
</comment>
<evidence type="ECO:0000256" key="11">
    <source>
        <dbReference type="SAM" id="SignalP"/>
    </source>
</evidence>
<evidence type="ECO:0000256" key="10">
    <source>
        <dbReference type="ARBA" id="ARBA00023145"/>
    </source>
</evidence>
<evidence type="ECO:0000256" key="7">
    <source>
        <dbReference type="ARBA" id="ARBA00022837"/>
    </source>
</evidence>
<keyword evidence="6" id="KW-0378">Hydrolase</keyword>
<dbReference type="PANTHER" id="PTHR12253">
    <property type="entry name" value="RH14732P"/>
    <property type="match status" value="1"/>
</dbReference>